<dbReference type="SMART" id="SM00382">
    <property type="entry name" value="AAA"/>
    <property type="match status" value="1"/>
</dbReference>
<evidence type="ECO:0000256" key="4">
    <source>
        <dbReference type="ARBA" id="ARBA00022840"/>
    </source>
</evidence>
<protein>
    <recommendedName>
        <fullName evidence="7">Spermidine/putrescine import ATP-binding protein PotA</fullName>
        <ecNumber evidence="7">7.6.2.11</ecNumber>
    </recommendedName>
</protein>
<evidence type="ECO:0000256" key="1">
    <source>
        <dbReference type="ARBA" id="ARBA00022448"/>
    </source>
</evidence>
<dbReference type="Gene3D" id="3.40.50.300">
    <property type="entry name" value="P-loop containing nucleotide triphosphate hydrolases"/>
    <property type="match status" value="1"/>
</dbReference>
<comment type="catalytic activity">
    <reaction evidence="7">
        <text>ATP + H2O + polyamine-[polyamine-binding protein]Side 1 = ADP + phosphate + polyamineSide 2 + [polyamine-binding protein]Side 1.</text>
        <dbReference type="EC" id="7.6.2.11"/>
    </reaction>
</comment>
<dbReference type="GO" id="GO:0015697">
    <property type="term" value="P:quaternary ammonium group transport"/>
    <property type="evidence" value="ECO:0007669"/>
    <property type="project" value="UniProtKB-ARBA"/>
</dbReference>
<dbReference type="InterPro" id="IPR017871">
    <property type="entry name" value="ABC_transporter-like_CS"/>
</dbReference>
<dbReference type="GO" id="GO:0015417">
    <property type="term" value="F:ABC-type polyamine transporter activity"/>
    <property type="evidence" value="ECO:0007669"/>
    <property type="project" value="UniProtKB-EC"/>
</dbReference>
<keyword evidence="1 7" id="KW-0813">Transport</keyword>
<dbReference type="PROSITE" id="PS00211">
    <property type="entry name" value="ABC_TRANSPORTER_1"/>
    <property type="match status" value="1"/>
</dbReference>
<dbReference type="PANTHER" id="PTHR42781:SF4">
    <property type="entry name" value="SPERMIDINE_PUTRESCINE IMPORT ATP-BINDING PROTEIN POTA"/>
    <property type="match status" value="1"/>
</dbReference>
<reference evidence="9" key="2">
    <citation type="submission" date="2020-09" db="EMBL/GenBank/DDBJ databases">
        <authorList>
            <person name="Sun Q."/>
            <person name="Zhou Y."/>
        </authorList>
    </citation>
    <scope>NUCLEOTIDE SEQUENCE</scope>
    <source>
        <strain evidence="9">CGMCC 1.15725</strain>
    </source>
</reference>
<keyword evidence="10" id="KW-1185">Reference proteome</keyword>
<keyword evidence="3 7" id="KW-0547">Nucleotide-binding</keyword>
<organism evidence="9 10">
    <name type="scientific">Aliidongia dinghuensis</name>
    <dbReference type="NCBI Taxonomy" id="1867774"/>
    <lineage>
        <taxon>Bacteria</taxon>
        <taxon>Pseudomonadati</taxon>
        <taxon>Pseudomonadota</taxon>
        <taxon>Alphaproteobacteria</taxon>
        <taxon>Rhodospirillales</taxon>
        <taxon>Dongiaceae</taxon>
        <taxon>Aliidongia</taxon>
    </lineage>
</organism>
<dbReference type="NCBIfam" id="TIGR01187">
    <property type="entry name" value="potA"/>
    <property type="match status" value="1"/>
</dbReference>
<keyword evidence="6 7" id="KW-0472">Membrane</keyword>
<dbReference type="Pfam" id="PF08402">
    <property type="entry name" value="TOBE_2"/>
    <property type="match status" value="1"/>
</dbReference>
<evidence type="ECO:0000256" key="7">
    <source>
        <dbReference type="RuleBase" id="RU364083"/>
    </source>
</evidence>
<dbReference type="GO" id="GO:0043190">
    <property type="term" value="C:ATP-binding cassette (ABC) transporter complex"/>
    <property type="evidence" value="ECO:0007669"/>
    <property type="project" value="InterPro"/>
</dbReference>
<evidence type="ECO:0000256" key="5">
    <source>
        <dbReference type="ARBA" id="ARBA00022967"/>
    </source>
</evidence>
<dbReference type="FunFam" id="3.40.50.300:FF:000425">
    <property type="entry name" value="Probable ABC transporter, ATP-binding subunit"/>
    <property type="match status" value="1"/>
</dbReference>
<keyword evidence="4 7" id="KW-0067">ATP-binding</keyword>
<dbReference type="InterPro" id="IPR013611">
    <property type="entry name" value="Transp-assoc_OB_typ2"/>
</dbReference>
<dbReference type="AlphaFoldDB" id="A0A8J2YY56"/>
<feature type="domain" description="ABC transporter" evidence="8">
    <location>
        <begin position="11"/>
        <end position="241"/>
    </location>
</feature>
<dbReference type="GO" id="GO:0016887">
    <property type="term" value="F:ATP hydrolysis activity"/>
    <property type="evidence" value="ECO:0007669"/>
    <property type="project" value="InterPro"/>
</dbReference>
<dbReference type="InterPro" id="IPR005893">
    <property type="entry name" value="PotA-like"/>
</dbReference>
<evidence type="ECO:0000256" key="2">
    <source>
        <dbReference type="ARBA" id="ARBA00022475"/>
    </source>
</evidence>
<dbReference type="PROSITE" id="PS50893">
    <property type="entry name" value="ABC_TRANSPORTER_2"/>
    <property type="match status" value="1"/>
</dbReference>
<keyword evidence="2 7" id="KW-1003">Cell membrane</keyword>
<evidence type="ECO:0000313" key="10">
    <source>
        <dbReference type="Proteomes" id="UP000646365"/>
    </source>
</evidence>
<dbReference type="GO" id="GO:0005524">
    <property type="term" value="F:ATP binding"/>
    <property type="evidence" value="ECO:0007669"/>
    <property type="project" value="UniProtKB-KW"/>
</dbReference>
<dbReference type="InterPro" id="IPR003593">
    <property type="entry name" value="AAA+_ATPase"/>
</dbReference>
<dbReference type="Gene3D" id="2.40.50.100">
    <property type="match status" value="1"/>
</dbReference>
<evidence type="ECO:0000259" key="8">
    <source>
        <dbReference type="PROSITE" id="PS50893"/>
    </source>
</evidence>
<comment type="function">
    <text evidence="7">Part of the ABC transporter complex PotABCD involved in spermidine/putrescine import. Responsible for energy coupling to the transport system.</text>
</comment>
<dbReference type="InterPro" id="IPR003439">
    <property type="entry name" value="ABC_transporter-like_ATP-bd"/>
</dbReference>
<evidence type="ECO:0000256" key="6">
    <source>
        <dbReference type="ARBA" id="ARBA00023136"/>
    </source>
</evidence>
<dbReference type="EMBL" id="BMJQ01000016">
    <property type="protein sequence ID" value="GGF39561.1"/>
    <property type="molecule type" value="Genomic_DNA"/>
</dbReference>
<dbReference type="RefSeq" id="WP_189051133.1">
    <property type="nucleotide sequence ID" value="NZ_BMJQ01000016.1"/>
</dbReference>
<dbReference type="PANTHER" id="PTHR42781">
    <property type="entry name" value="SPERMIDINE/PUTRESCINE IMPORT ATP-BINDING PROTEIN POTA"/>
    <property type="match status" value="1"/>
</dbReference>
<comment type="caution">
    <text evidence="9">The sequence shown here is derived from an EMBL/GenBank/DDBJ whole genome shotgun (WGS) entry which is preliminary data.</text>
</comment>
<dbReference type="InterPro" id="IPR008995">
    <property type="entry name" value="Mo/tungstate-bd_C_term_dom"/>
</dbReference>
<accession>A0A8J2YY56</accession>
<evidence type="ECO:0000256" key="3">
    <source>
        <dbReference type="ARBA" id="ARBA00022741"/>
    </source>
</evidence>
<proteinExistence type="inferred from homology"/>
<comment type="subunit">
    <text evidence="7">The complex is composed of two ATP-binding proteins (PotA), two transmembrane proteins (PotB and PotC) and a solute-binding protein (PotD).</text>
</comment>
<dbReference type="InterPro" id="IPR027417">
    <property type="entry name" value="P-loop_NTPase"/>
</dbReference>
<name>A0A8J2YY56_9PROT</name>
<dbReference type="InterPro" id="IPR050093">
    <property type="entry name" value="ABC_SmlMolc_Importer"/>
</dbReference>
<comment type="similarity">
    <text evidence="7">Belongs to the ABC transporter superfamily. Spermidine/putrescine importer (TC 3.A.1.11.1) family.</text>
</comment>
<dbReference type="Proteomes" id="UP000646365">
    <property type="component" value="Unassembled WGS sequence"/>
</dbReference>
<gene>
    <name evidence="7" type="primary">potA</name>
    <name evidence="9" type="ORF">GCM10011611_52480</name>
</gene>
<evidence type="ECO:0000313" key="9">
    <source>
        <dbReference type="EMBL" id="GGF39561.1"/>
    </source>
</evidence>
<dbReference type="EC" id="7.6.2.11" evidence="7"/>
<reference evidence="9" key="1">
    <citation type="journal article" date="2014" name="Int. J. Syst. Evol. Microbiol.">
        <title>Complete genome sequence of Corynebacterium casei LMG S-19264T (=DSM 44701T), isolated from a smear-ripened cheese.</title>
        <authorList>
            <consortium name="US DOE Joint Genome Institute (JGI-PGF)"/>
            <person name="Walter F."/>
            <person name="Albersmeier A."/>
            <person name="Kalinowski J."/>
            <person name="Ruckert C."/>
        </authorList>
    </citation>
    <scope>NUCLEOTIDE SEQUENCE</scope>
    <source>
        <strain evidence="9">CGMCC 1.15725</strain>
    </source>
</reference>
<dbReference type="Pfam" id="PF00005">
    <property type="entry name" value="ABC_tran"/>
    <property type="match status" value="1"/>
</dbReference>
<sequence length="360" mass="39424">MTAAFDGKPVLELRGIRKTYGHHVAVENVDLALGREEFVTFLGPSGSGKTTTLMMVAGLQQPDGGSIRLDGAPIEGQPPYRRDIGMVFQHYALFPHMSVRKNVAFPLEMRGLGKAEIQRQVTDALELVGLAEYGQRLPRQLSGGQQQRVALARAMVYRPALLLMDEPLGALDKKLREQMQREIKRLHRERRIAVLYVTHDQEEALTMSDRIAVFNHGRIEQIGTPSELYERPASRFVADFLGDTNFFSGRIANVAGDRCLVSLGEHRVEAMLSDGLAAGAEVVVAVRPERMRLLAAGAGGIEGRLTDVIYLGAARRSVVRLADGEYFATQPPNEAGAPGPAIGEAVGLAWDPRHAIVFAR</sequence>
<keyword evidence="5 7" id="KW-1278">Translocase</keyword>
<dbReference type="SUPFAM" id="SSF50331">
    <property type="entry name" value="MOP-like"/>
    <property type="match status" value="1"/>
</dbReference>
<dbReference type="SUPFAM" id="SSF52540">
    <property type="entry name" value="P-loop containing nucleoside triphosphate hydrolases"/>
    <property type="match status" value="1"/>
</dbReference>